<keyword evidence="9 22" id="KW-0106">Calcium</keyword>
<dbReference type="SUPFAM" id="SSF56784">
    <property type="entry name" value="HAD-like"/>
    <property type="match status" value="1"/>
</dbReference>
<evidence type="ECO:0000256" key="22">
    <source>
        <dbReference type="RuleBase" id="RU361146"/>
    </source>
</evidence>
<dbReference type="InterPro" id="IPR006413">
    <property type="entry name" value="P-type_ATPase_IIA_PMR1"/>
</dbReference>
<dbReference type="Pfam" id="PF00227">
    <property type="entry name" value="Proteasome"/>
    <property type="match status" value="1"/>
</dbReference>
<dbReference type="GO" id="GO:0051603">
    <property type="term" value="P:proteolysis involved in protein catabolic process"/>
    <property type="evidence" value="ECO:0007669"/>
    <property type="project" value="InterPro"/>
</dbReference>
<keyword evidence="18 22" id="KW-0472">Membrane</keyword>
<comment type="subcellular location">
    <subcellularLocation>
        <location evidence="1">Golgi apparatus</location>
        <location evidence="1">trans-Golgi network membrane</location>
        <topology evidence="1">Multi-pass membrane protein</topology>
    </subcellularLocation>
    <subcellularLocation>
        <location evidence="22">Membrane</location>
        <topology evidence="22">Multi-pass membrane protein</topology>
    </subcellularLocation>
    <subcellularLocation>
        <location evidence="2">Sarcoplasmic reticulum membrane</location>
        <topology evidence="2">Multi-pass membrane protein</topology>
    </subcellularLocation>
</comment>
<dbReference type="NCBIfam" id="TIGR01522">
    <property type="entry name" value="ATPase-IIA2_Ca"/>
    <property type="match status" value="1"/>
</dbReference>
<evidence type="ECO:0000256" key="12">
    <source>
        <dbReference type="ARBA" id="ARBA00022942"/>
    </source>
</evidence>
<dbReference type="NCBIfam" id="TIGR01494">
    <property type="entry name" value="ATPase_P-type"/>
    <property type="match status" value="2"/>
</dbReference>
<dbReference type="InterPro" id="IPR036412">
    <property type="entry name" value="HAD-like_sf"/>
</dbReference>
<dbReference type="SFLD" id="SFLDF00027">
    <property type="entry name" value="p-type_atpase"/>
    <property type="match status" value="1"/>
</dbReference>
<dbReference type="GO" id="GO:0016887">
    <property type="term" value="F:ATP hydrolysis activity"/>
    <property type="evidence" value="ECO:0007669"/>
    <property type="project" value="InterPro"/>
</dbReference>
<comment type="similarity">
    <text evidence="21">Belongs to the peptidase T1A family.</text>
</comment>
<dbReference type="InterPro" id="IPR001757">
    <property type="entry name" value="P_typ_ATPase"/>
</dbReference>
<dbReference type="InterPro" id="IPR023332">
    <property type="entry name" value="Proteasome_alpha-type"/>
</dbReference>
<dbReference type="SUPFAM" id="SSF81653">
    <property type="entry name" value="Calcium ATPase, transduction domain A"/>
    <property type="match status" value="1"/>
</dbReference>
<dbReference type="InterPro" id="IPR018303">
    <property type="entry name" value="ATPase_P-typ_P_site"/>
</dbReference>
<evidence type="ECO:0000256" key="3">
    <source>
        <dbReference type="ARBA" id="ARBA00005675"/>
    </source>
</evidence>
<keyword evidence="17 22" id="KW-0406">Ion transport</keyword>
<dbReference type="GO" id="GO:0005388">
    <property type="term" value="F:P-type calcium transporter activity"/>
    <property type="evidence" value="ECO:0007669"/>
    <property type="project" value="UniProtKB-EC"/>
</dbReference>
<dbReference type="EMBL" id="LVZM01023191">
    <property type="protein sequence ID" value="OUC40179.1"/>
    <property type="molecule type" value="Genomic_DNA"/>
</dbReference>
<evidence type="ECO:0000256" key="1">
    <source>
        <dbReference type="ARBA" id="ARBA00004166"/>
    </source>
</evidence>
<evidence type="ECO:0000256" key="2">
    <source>
        <dbReference type="ARBA" id="ARBA00004326"/>
    </source>
</evidence>
<comment type="function">
    <text evidence="22">Catalyzes the hydrolysis of ATP coupled with the transport of calcium.</text>
</comment>
<dbReference type="InterPro" id="IPR006068">
    <property type="entry name" value="ATPase_P-typ_cation-transptr_C"/>
</dbReference>
<evidence type="ECO:0000313" key="25">
    <source>
        <dbReference type="Proteomes" id="UP000243006"/>
    </source>
</evidence>
<feature type="transmembrane region" description="Helical" evidence="22">
    <location>
        <begin position="276"/>
        <end position="302"/>
    </location>
</feature>
<dbReference type="InterPro" id="IPR023299">
    <property type="entry name" value="ATPase_P-typ_cyto_dom_N"/>
</dbReference>
<keyword evidence="12 21" id="KW-0647">Proteasome</keyword>
<feature type="transmembrane region" description="Helical" evidence="22">
    <location>
        <begin position="251"/>
        <end position="270"/>
    </location>
</feature>
<dbReference type="Gene3D" id="2.70.150.10">
    <property type="entry name" value="Calcium-transporting ATPase, cytoplasmic transduction domain A"/>
    <property type="match status" value="1"/>
</dbReference>
<dbReference type="InterPro" id="IPR023298">
    <property type="entry name" value="ATPase_P-typ_TM_dom_sf"/>
</dbReference>
<keyword evidence="4 22" id="KW-0813">Transport</keyword>
<keyword evidence="6 22" id="KW-0812">Transmembrane</keyword>
<dbReference type="GO" id="GO:0140613">
    <property type="term" value="F:P-type manganese transporter activity"/>
    <property type="evidence" value="ECO:0007669"/>
    <property type="project" value="RHEA"/>
</dbReference>
<dbReference type="Proteomes" id="UP000243006">
    <property type="component" value="Unassembled WGS sequence"/>
</dbReference>
<evidence type="ECO:0000256" key="9">
    <source>
        <dbReference type="ARBA" id="ARBA00022837"/>
    </source>
</evidence>
<keyword evidence="7" id="KW-0479">Metal-binding</keyword>
<gene>
    <name evidence="24" type="ORF">D917_04300</name>
</gene>
<evidence type="ECO:0000256" key="19">
    <source>
        <dbReference type="ARBA" id="ARBA00047282"/>
    </source>
</evidence>
<feature type="transmembrane region" description="Helical" evidence="22">
    <location>
        <begin position="64"/>
        <end position="82"/>
    </location>
</feature>
<evidence type="ECO:0000256" key="16">
    <source>
        <dbReference type="ARBA" id="ARBA00023034"/>
    </source>
</evidence>
<evidence type="ECO:0000256" key="18">
    <source>
        <dbReference type="ARBA" id="ARBA00023136"/>
    </source>
</evidence>
<evidence type="ECO:0000256" key="14">
    <source>
        <dbReference type="ARBA" id="ARBA00022967"/>
    </source>
</evidence>
<protein>
    <recommendedName>
        <fullName evidence="22">Calcium-transporting ATPase</fullName>
        <ecNumber evidence="22">7.2.2.10</ecNumber>
    </recommendedName>
</protein>
<accession>A0A1Y3E988</accession>
<evidence type="ECO:0000256" key="6">
    <source>
        <dbReference type="ARBA" id="ARBA00022692"/>
    </source>
</evidence>
<evidence type="ECO:0000256" key="8">
    <source>
        <dbReference type="ARBA" id="ARBA00022741"/>
    </source>
</evidence>
<name>A0A1Y3E988_9BILA</name>
<keyword evidence="10 22" id="KW-0067">ATP-binding</keyword>
<dbReference type="PANTHER" id="PTHR42861">
    <property type="entry name" value="CALCIUM-TRANSPORTING ATPASE"/>
    <property type="match status" value="1"/>
</dbReference>
<keyword evidence="16" id="KW-0333">Golgi apparatus</keyword>
<dbReference type="Pfam" id="PF13246">
    <property type="entry name" value="Cation_ATPase"/>
    <property type="match status" value="1"/>
</dbReference>
<dbReference type="GO" id="GO:0033017">
    <property type="term" value="C:sarcoplasmic reticulum membrane"/>
    <property type="evidence" value="ECO:0007669"/>
    <property type="project" value="UniProtKB-SubCell"/>
</dbReference>
<evidence type="ECO:0000256" key="4">
    <source>
        <dbReference type="ARBA" id="ARBA00022448"/>
    </source>
</evidence>
<evidence type="ECO:0000256" key="5">
    <source>
        <dbReference type="ARBA" id="ARBA00022568"/>
    </source>
</evidence>
<dbReference type="PRINTS" id="PR00119">
    <property type="entry name" value="CATATPASE"/>
</dbReference>
<proteinExistence type="inferred from homology"/>
<reference evidence="24 25" key="1">
    <citation type="submission" date="2015-04" db="EMBL/GenBank/DDBJ databases">
        <title>Draft genome of the roundworm Trichinella nativa.</title>
        <authorList>
            <person name="Mitreva M."/>
        </authorList>
    </citation>
    <scope>NUCLEOTIDE SEQUENCE [LARGE SCALE GENOMIC DNA]</scope>
    <source>
        <strain evidence="24 25">ISS45</strain>
    </source>
</reference>
<dbReference type="GO" id="GO:0005794">
    <property type="term" value="C:Golgi apparatus"/>
    <property type="evidence" value="ECO:0007669"/>
    <property type="project" value="UniProtKB-SubCell"/>
</dbReference>
<evidence type="ECO:0000256" key="17">
    <source>
        <dbReference type="ARBA" id="ARBA00023065"/>
    </source>
</evidence>
<feature type="domain" description="Cation-transporting P-type ATPase N-terminal" evidence="23">
    <location>
        <begin position="10"/>
        <end position="84"/>
    </location>
</feature>
<keyword evidence="11" id="KW-0460">Magnesium</keyword>
<dbReference type="InterPro" id="IPR008250">
    <property type="entry name" value="ATPase_P-typ_transduc_dom_A_sf"/>
</dbReference>
<dbReference type="Gene3D" id="3.60.20.10">
    <property type="entry name" value="Glutamine Phosphoribosylpyrophosphate, subunit 1, domain 1"/>
    <property type="match status" value="1"/>
</dbReference>
<feature type="transmembrane region" description="Helical" evidence="22">
    <location>
        <begin position="861"/>
        <end position="879"/>
    </location>
</feature>
<dbReference type="PRINTS" id="PR00120">
    <property type="entry name" value="HATPASE"/>
</dbReference>
<dbReference type="InterPro" id="IPR023214">
    <property type="entry name" value="HAD_sf"/>
</dbReference>
<dbReference type="SFLD" id="SFLDG00002">
    <property type="entry name" value="C1.7:_P-type_atpase_like"/>
    <property type="match status" value="1"/>
</dbReference>
<comment type="similarity">
    <text evidence="3">Belongs to the cation transport ATPase (P-type) (TC 3.A.3) family. Type IIA subfamily.</text>
</comment>
<evidence type="ECO:0000256" key="11">
    <source>
        <dbReference type="ARBA" id="ARBA00022842"/>
    </source>
</evidence>
<dbReference type="FunFam" id="3.40.1110.10:FF:000006">
    <property type="entry name" value="Calcium-transporting ATPase"/>
    <property type="match status" value="1"/>
</dbReference>
<dbReference type="SMART" id="SM00831">
    <property type="entry name" value="Cation_ATPase_N"/>
    <property type="match status" value="1"/>
</dbReference>
<dbReference type="InterPro" id="IPR001353">
    <property type="entry name" value="Proteasome_sua/b"/>
</dbReference>
<dbReference type="InterPro" id="IPR044492">
    <property type="entry name" value="P_typ_ATPase_HD_dom"/>
</dbReference>
<dbReference type="Pfam" id="PF00689">
    <property type="entry name" value="Cation_ATPase_C"/>
    <property type="match status" value="1"/>
</dbReference>
<organism evidence="24 25">
    <name type="scientific">Trichinella nativa</name>
    <dbReference type="NCBI Taxonomy" id="6335"/>
    <lineage>
        <taxon>Eukaryota</taxon>
        <taxon>Metazoa</taxon>
        <taxon>Ecdysozoa</taxon>
        <taxon>Nematoda</taxon>
        <taxon>Enoplea</taxon>
        <taxon>Dorylaimia</taxon>
        <taxon>Trichinellida</taxon>
        <taxon>Trichinellidae</taxon>
        <taxon>Trichinella</taxon>
    </lineage>
</organism>
<dbReference type="SFLD" id="SFLDS00003">
    <property type="entry name" value="Haloacid_Dehalogenase"/>
    <property type="match status" value="1"/>
</dbReference>
<dbReference type="PROSITE" id="PS51475">
    <property type="entry name" value="PROTEASOME_ALPHA_2"/>
    <property type="match status" value="1"/>
</dbReference>
<dbReference type="InterPro" id="IPR029055">
    <property type="entry name" value="Ntn_hydrolases_N"/>
</dbReference>
<dbReference type="Gene3D" id="1.20.1110.10">
    <property type="entry name" value="Calcium-transporting ATPase, transmembrane domain"/>
    <property type="match status" value="1"/>
</dbReference>
<comment type="catalytic activity">
    <reaction evidence="19">
        <text>Ca(2+)(in) + ATP + H2O = Ca(2+)(out) + ADP + phosphate + H(+)</text>
        <dbReference type="Rhea" id="RHEA:18105"/>
        <dbReference type="ChEBI" id="CHEBI:15377"/>
        <dbReference type="ChEBI" id="CHEBI:15378"/>
        <dbReference type="ChEBI" id="CHEBI:29108"/>
        <dbReference type="ChEBI" id="CHEBI:30616"/>
        <dbReference type="ChEBI" id="CHEBI:43474"/>
        <dbReference type="ChEBI" id="CHEBI:456216"/>
        <dbReference type="EC" id="7.2.2.10"/>
    </reaction>
    <physiologicalReaction direction="left-to-right" evidence="19">
        <dbReference type="Rhea" id="RHEA:18106"/>
    </physiologicalReaction>
</comment>
<feature type="transmembrane region" description="Helical" evidence="22">
    <location>
        <begin position="831"/>
        <end position="849"/>
    </location>
</feature>
<dbReference type="GO" id="GO:0019773">
    <property type="term" value="C:proteasome core complex, alpha-subunit complex"/>
    <property type="evidence" value="ECO:0007669"/>
    <property type="project" value="UniProtKB-UniRule"/>
</dbReference>
<feature type="transmembrane region" description="Helical" evidence="22">
    <location>
        <begin position="764"/>
        <end position="784"/>
    </location>
</feature>
<evidence type="ECO:0000256" key="20">
    <source>
        <dbReference type="ARBA" id="ARBA00047330"/>
    </source>
</evidence>
<dbReference type="SUPFAM" id="SSF81660">
    <property type="entry name" value="Metal cation-transporting ATPase, ATP-binding domain N"/>
    <property type="match status" value="1"/>
</dbReference>
<dbReference type="GO" id="GO:0005524">
    <property type="term" value="F:ATP binding"/>
    <property type="evidence" value="ECO:0007669"/>
    <property type="project" value="UniProtKB-KW"/>
</dbReference>
<evidence type="ECO:0000313" key="24">
    <source>
        <dbReference type="EMBL" id="OUC40179.1"/>
    </source>
</evidence>
<comment type="catalytic activity">
    <reaction evidence="20">
        <text>Mn(2+)(in) + ATP + H2O = Mn(2+)(out) + ADP + phosphate + H(+)</text>
        <dbReference type="Rhea" id="RHEA:66820"/>
        <dbReference type="ChEBI" id="CHEBI:15377"/>
        <dbReference type="ChEBI" id="CHEBI:15378"/>
        <dbReference type="ChEBI" id="CHEBI:29035"/>
        <dbReference type="ChEBI" id="CHEBI:30616"/>
        <dbReference type="ChEBI" id="CHEBI:43474"/>
        <dbReference type="ChEBI" id="CHEBI:456216"/>
    </reaction>
    <physiologicalReaction direction="left-to-right" evidence="20">
        <dbReference type="Rhea" id="RHEA:66821"/>
    </physiologicalReaction>
</comment>
<keyword evidence="13" id="KW-0703">Sarcoplasmic reticulum</keyword>
<dbReference type="InterPro" id="IPR004014">
    <property type="entry name" value="ATPase_P-typ_cation-transptr_N"/>
</dbReference>
<dbReference type="InterPro" id="IPR059000">
    <property type="entry name" value="ATPase_P-type_domA"/>
</dbReference>
<dbReference type="SUPFAM" id="SSF56235">
    <property type="entry name" value="N-terminal nucleophile aminohydrolases (Ntn hydrolases)"/>
    <property type="match status" value="1"/>
</dbReference>
<feature type="transmembrane region" description="Helical" evidence="22">
    <location>
        <begin position="1008"/>
        <end position="1031"/>
    </location>
</feature>
<dbReference type="PROSITE" id="PS00154">
    <property type="entry name" value="ATPASE_E1_E2"/>
    <property type="match status" value="1"/>
</dbReference>
<dbReference type="EC" id="7.2.2.10" evidence="22"/>
<dbReference type="Pfam" id="PF00690">
    <property type="entry name" value="Cation_ATPase_N"/>
    <property type="match status" value="1"/>
</dbReference>
<evidence type="ECO:0000256" key="15">
    <source>
        <dbReference type="ARBA" id="ARBA00022989"/>
    </source>
</evidence>
<comment type="caution">
    <text evidence="24">The sequence shown here is derived from an EMBL/GenBank/DDBJ whole genome shotgun (WGS) entry which is preliminary data.</text>
</comment>
<evidence type="ECO:0000256" key="10">
    <source>
        <dbReference type="ARBA" id="ARBA00022840"/>
    </source>
</evidence>
<dbReference type="Gene3D" id="3.40.1110.10">
    <property type="entry name" value="Calcium-transporting ATPase, cytoplasmic domain N"/>
    <property type="match status" value="1"/>
</dbReference>
<keyword evidence="5 22" id="KW-0109">Calcium transport</keyword>
<evidence type="ECO:0000256" key="21">
    <source>
        <dbReference type="PROSITE-ProRule" id="PRU00808"/>
    </source>
</evidence>
<keyword evidence="8 22" id="KW-0547">Nucleotide-binding</keyword>
<evidence type="ECO:0000259" key="23">
    <source>
        <dbReference type="SMART" id="SM00831"/>
    </source>
</evidence>
<dbReference type="SUPFAM" id="SSF81665">
    <property type="entry name" value="Calcium ATPase, transmembrane domain M"/>
    <property type="match status" value="1"/>
</dbReference>
<dbReference type="Gene3D" id="3.40.50.1000">
    <property type="entry name" value="HAD superfamily/HAD-like"/>
    <property type="match status" value="1"/>
</dbReference>
<evidence type="ECO:0000256" key="13">
    <source>
        <dbReference type="ARBA" id="ARBA00022951"/>
    </source>
</evidence>
<keyword evidence="14" id="KW-1278">Translocase</keyword>
<dbReference type="GO" id="GO:0046872">
    <property type="term" value="F:metal ion binding"/>
    <property type="evidence" value="ECO:0007669"/>
    <property type="project" value="UniProtKB-KW"/>
</dbReference>
<dbReference type="FunFam" id="2.70.150.10:FF:000008">
    <property type="entry name" value="Calcium-transporting ATPase"/>
    <property type="match status" value="1"/>
</dbReference>
<keyword evidence="15 22" id="KW-1133">Transmembrane helix</keyword>
<sequence length="1469" mass="163203">MAEEVLSTRVAAKMPIEEVQRWLKTDALNGLSEMDVRARSALHGFNELLVEEKEPVYKKYIDQFKNPLILLLLASAAISVLTGQLDDAVSITVAILIVVTVAFVQEYRSEKSLEELNKLVPHVCSCCERQIFARDLVPGDVVTLNSGDRVPADIRLFEAVELEIDESSFTGETVPARKWTSQSTVGLDLKSVNDLKNIVFMGTLVQRGRGKGIVIGTGHNSEFGDVFGLMKAEASPKTPLQKSMDHLGKQLSFYSFAIIIFIFLIGVICGRKPLEMFTIAVSLAVAAIPEGLPIVVTVTLALGVTRMARRRVIVKKLPTVETLGCVSVICCDKTGTLTKNEMTAVHVIASDGTEAEVFGVGYSDAGGLCTVRNGEAVIGNSHPSISRIIQIGCVCNSSTVVNGELRGQPTEGALIVLAKKAKLFHVREEYKITEEMPFSSETKWMAVRCYCAAVGVVWTSSPAVYYVKGATDRILAMCSSYLKNGQTKQLDLASVEIFQNDAKRMASGGLRVIAFAQGLTMGDLVYVGMVGLLDPPRAGVRESVETVRSTGVQVKMITGDALETATAVAERLCLCESGNSFALSGEQLDQMNTVDLERVIGNVSIFYRASPKHKLKIVKSLQDLGHVVAMTGDGVNDAVALKKADIGIAMGTTGTDVSKEAADMILITDDFSSIRSAIEEGKGIFNNIRNFVRFQLSTSIAALSLIALSTVFQLPNPLNAMQILWINIIMDGPPAQSLGVEPVDKEIISQPPRNVQEPMLTKSVISSIVLSSLTIITGTMWIFIDQLSDNKITPRDTTMTFTLFVFFDMWNALSCRSQKLISDVGFFRNRMFLISVFGSIVGQFLVIYLPALQAIFQTEALHFQDIVLLVALSSTVFFVSEAKKIAETFISRAWNLHDPFAACSPTLHLYQDHCIRWSLKIHTTTSIQQFNLSFQFHHVHLRLIFCFTVANSTSPLFTCASPQLLKIVTVERNGKQLEFRIRSFGRNVFTRRTHISTCVFFASLLWKLLYLIIANLHIVLLFNLLSLFLLFCLVEYANKAVNNSHTCVAIRGLDGVVFGVEKAVSSSLYEDYSNQRIATVADKIGFVFSGLYPDGRALHHYAVEEAISYHKSYRSDIPCGHLAERLSLYVHAYTLYGALRPFGCSVFLGSWSPLKGPELYLVEPCGSMFGYRSWAIGRSHQAAKAEVDEMNSTTKPVSELINEAARIIYSIRDEARDKHCIMELSWVSEATGGKHELVPENIYKEAEEFAKRALEESDDEDDDTVQLAVSEAVMDLNGIELQKISDLIVDVNKKLDCTEKEKSCLACEQKKVLFDLNKLLKKSIALSNKVREKRLELENVRCMRRIYESKKQSCNYCKQFEKSTLKLRDADSVDISKSNIGKLKQPNCSEERKAEIHCMLSELDNQNRQLLFYRQLLTEQEKSVEQENRTVAQVIRFRRMIDAEKQLNSSLDEKCLMLSDELAKQCQQC</sequence>
<comment type="caution">
    <text evidence="22">Lacks conserved residue(s) required for the propagation of feature annotation.</text>
</comment>
<evidence type="ECO:0000256" key="7">
    <source>
        <dbReference type="ARBA" id="ARBA00022723"/>
    </source>
</evidence>
<feature type="transmembrane region" description="Helical" evidence="22">
    <location>
        <begin position="88"/>
        <end position="104"/>
    </location>
</feature>
<dbReference type="Pfam" id="PF00122">
    <property type="entry name" value="E1-E2_ATPase"/>
    <property type="match status" value="1"/>
</dbReference>